<sequence>MLLVSHFSIKSLCKWTSFLGLKMKLLIFVNICFAISVAFCNESNENNVNVIDKVEARSTTESSLSEQNHASSMSPTSPQPTLQPTKKRKIFYINQQQSGKFNVHLEFNDVSLVVIPKAKDPQLSLLNLLLESAKKSNIKLNEEKKKEEITKVNGHNEDDYSKYKMDNYIHTSTIEPSIESRAPYHVDISSTLASTQPILNIQPKSSNNAQITSDITRIPLLKILKPIPIAIQMPQTIKKIAKRSIDTSFLGYDSNVLGDTNIPDESEDERDLINTIENSDNVNELSNDHIEHYKTEFTLLGAAENCGPGRSRNSYQVCVPVTE</sequence>
<organism evidence="2 3">
    <name type="scientific">Chironomus riparius</name>
    <dbReference type="NCBI Taxonomy" id="315576"/>
    <lineage>
        <taxon>Eukaryota</taxon>
        <taxon>Metazoa</taxon>
        <taxon>Ecdysozoa</taxon>
        <taxon>Arthropoda</taxon>
        <taxon>Hexapoda</taxon>
        <taxon>Insecta</taxon>
        <taxon>Pterygota</taxon>
        <taxon>Neoptera</taxon>
        <taxon>Endopterygota</taxon>
        <taxon>Diptera</taxon>
        <taxon>Nematocera</taxon>
        <taxon>Chironomoidea</taxon>
        <taxon>Chironomidae</taxon>
        <taxon>Chironominae</taxon>
        <taxon>Chironomus</taxon>
    </lineage>
</organism>
<proteinExistence type="predicted"/>
<dbReference type="OrthoDB" id="10064156at2759"/>
<keyword evidence="3" id="KW-1185">Reference proteome</keyword>
<evidence type="ECO:0000313" key="3">
    <source>
        <dbReference type="Proteomes" id="UP001153620"/>
    </source>
</evidence>
<gene>
    <name evidence="2" type="ORF">CHIRRI_LOCUS4693</name>
</gene>
<name>A0A9P0IZA1_9DIPT</name>
<reference evidence="2" key="2">
    <citation type="submission" date="2022-10" db="EMBL/GenBank/DDBJ databases">
        <authorList>
            <consortium name="ENA_rothamsted_submissions"/>
            <consortium name="culmorum"/>
            <person name="King R."/>
        </authorList>
    </citation>
    <scope>NUCLEOTIDE SEQUENCE</scope>
</reference>
<dbReference type="EMBL" id="OU895878">
    <property type="protein sequence ID" value="CAH1717183.1"/>
    <property type="molecule type" value="Genomic_DNA"/>
</dbReference>
<feature type="compositionally biased region" description="Low complexity" evidence="1">
    <location>
        <begin position="71"/>
        <end position="83"/>
    </location>
</feature>
<feature type="compositionally biased region" description="Polar residues" evidence="1">
    <location>
        <begin position="61"/>
        <end position="70"/>
    </location>
</feature>
<reference evidence="2" key="1">
    <citation type="submission" date="2022-01" db="EMBL/GenBank/DDBJ databases">
        <authorList>
            <person name="King R."/>
        </authorList>
    </citation>
    <scope>NUCLEOTIDE SEQUENCE</scope>
</reference>
<dbReference type="Proteomes" id="UP001153620">
    <property type="component" value="Chromosome 2"/>
</dbReference>
<evidence type="ECO:0000313" key="2">
    <source>
        <dbReference type="EMBL" id="CAH1717183.1"/>
    </source>
</evidence>
<evidence type="ECO:0000256" key="1">
    <source>
        <dbReference type="SAM" id="MobiDB-lite"/>
    </source>
</evidence>
<protein>
    <submittedName>
        <fullName evidence="2">Uncharacterized protein</fullName>
    </submittedName>
</protein>
<accession>A0A9P0IZA1</accession>
<dbReference type="AlphaFoldDB" id="A0A9P0IZA1"/>
<feature type="region of interest" description="Disordered" evidence="1">
    <location>
        <begin position="61"/>
        <end position="83"/>
    </location>
</feature>